<feature type="domain" description="Asparagine synthetase" evidence="4">
    <location>
        <begin position="510"/>
        <end position="622"/>
    </location>
</feature>
<gene>
    <name evidence="5" type="ORF">GCM10011487_36410</name>
</gene>
<evidence type="ECO:0000256" key="3">
    <source>
        <dbReference type="ARBA" id="ARBA00048741"/>
    </source>
</evidence>
<reference evidence="6" key="1">
    <citation type="submission" date="2020-01" db="EMBL/GenBank/DDBJ databases">
        <title>'Steroidobacter agaridevorans' sp. nov., agar-degrading bacteria isolated from rhizosphere soils.</title>
        <authorList>
            <person name="Ikenaga M."/>
            <person name="Kataoka M."/>
            <person name="Murouchi A."/>
            <person name="Katsuragi S."/>
            <person name="Sakai M."/>
        </authorList>
    </citation>
    <scope>NUCLEOTIDE SEQUENCE [LARGE SCALE GENOMIC DNA]</scope>
    <source>
        <strain evidence="6">YU21-B</strain>
    </source>
</reference>
<evidence type="ECO:0000313" key="5">
    <source>
        <dbReference type="EMBL" id="GFE81641.1"/>
    </source>
</evidence>
<dbReference type="PANTHER" id="PTHR43284:SF1">
    <property type="entry name" value="ASPARAGINE SYNTHETASE"/>
    <property type="match status" value="1"/>
</dbReference>
<proteinExistence type="predicted"/>
<dbReference type="EC" id="6.3.5.4" evidence="2"/>
<feature type="domain" description="Asparagine synthetase" evidence="4">
    <location>
        <begin position="230"/>
        <end position="388"/>
    </location>
</feature>
<dbReference type="RefSeq" id="WP_161813258.1">
    <property type="nucleotide sequence ID" value="NZ_BLJN01000003.1"/>
</dbReference>
<dbReference type="Proteomes" id="UP000445000">
    <property type="component" value="Unassembled WGS sequence"/>
</dbReference>
<dbReference type="GO" id="GO:0006529">
    <property type="term" value="P:asparagine biosynthetic process"/>
    <property type="evidence" value="ECO:0007669"/>
    <property type="project" value="InterPro"/>
</dbReference>
<dbReference type="SUPFAM" id="SSF52402">
    <property type="entry name" value="Adenine nucleotide alpha hydrolases-like"/>
    <property type="match status" value="1"/>
</dbReference>
<dbReference type="PANTHER" id="PTHR43284">
    <property type="entry name" value="ASPARAGINE SYNTHETASE (GLUTAMINE-HYDROLYZING)"/>
    <property type="match status" value="1"/>
</dbReference>
<evidence type="ECO:0000259" key="4">
    <source>
        <dbReference type="Pfam" id="PF00733"/>
    </source>
</evidence>
<dbReference type="InterPro" id="IPR051786">
    <property type="entry name" value="ASN_synthetase/amidase"/>
</dbReference>
<dbReference type="Gene3D" id="3.40.50.620">
    <property type="entry name" value="HUPs"/>
    <property type="match status" value="1"/>
</dbReference>
<dbReference type="InterPro" id="IPR001962">
    <property type="entry name" value="Asn_synthase"/>
</dbReference>
<keyword evidence="6" id="KW-1185">Reference proteome</keyword>
<dbReference type="Pfam" id="PF00733">
    <property type="entry name" value="Asn_synthase"/>
    <property type="match status" value="2"/>
</dbReference>
<protein>
    <recommendedName>
        <fullName evidence="2">asparagine synthase (glutamine-hydrolyzing)</fullName>
        <ecNumber evidence="2">6.3.5.4</ecNumber>
    </recommendedName>
</protein>
<evidence type="ECO:0000256" key="2">
    <source>
        <dbReference type="ARBA" id="ARBA00012737"/>
    </source>
</evidence>
<sequence length="643" mass="71110">MQRYLALLWDPLNLESVRTFQSFGLSSSTKPAAWVTACDASGMFVMHTGMRRGAAGAYPLPHGGGVVLGRIFDRRHGDYTSMRQIVLDGAAASEIIDSGGQQLVDRYWGTYFAIVHDVTAARYHVFRDPLGNMPSYHMRFKGVEIFFSHIEDCARLLPLRYSVDRQYLARWLMFGNLTFEATGLEGVAPVPAGDRLTFSQGRMTRSVLWDPIAIASAADLEQLDAAASALRATVQDTVNAWASCYENITLRLSGGLDSSIIAGCLAHVPSAARISYLNVCIDIDSGHEQVAIAGVDRRTADKIRAIVGSGDERYFARLVAERWRTELIERQRALVMDLTRLWDTAPTVSPNLYFTVMEQEDILLDLIGSRDTQAFFSGQAGDSIFQATVQPLPAMDQAYLHGFRSGLWEQILATSRLSKDSVWSVLGKTVRHGLLRRPYLSPFAILNLPTLVNAELTAGLSNQDFESELSKRISRSSLPPGKKDHAKGLTWSAWYDFVFDSGRSTDHIDPLNSQPVWETMLRIPTTTVLAGGISRGLARRAFADLLPAEIRKRQVKGSGSSFYQQIVKRNRTLLRERLLDGLLVEQGYLDRGRLDACLAAPEPSLTVPAPILLSYLTAEAWLQKWAGTVQTAVAAHSLLLSAQ</sequence>
<comment type="catalytic activity">
    <reaction evidence="3">
        <text>L-aspartate + L-glutamine + ATP + H2O = L-asparagine + L-glutamate + AMP + diphosphate + H(+)</text>
        <dbReference type="Rhea" id="RHEA:12228"/>
        <dbReference type="ChEBI" id="CHEBI:15377"/>
        <dbReference type="ChEBI" id="CHEBI:15378"/>
        <dbReference type="ChEBI" id="CHEBI:29985"/>
        <dbReference type="ChEBI" id="CHEBI:29991"/>
        <dbReference type="ChEBI" id="CHEBI:30616"/>
        <dbReference type="ChEBI" id="CHEBI:33019"/>
        <dbReference type="ChEBI" id="CHEBI:58048"/>
        <dbReference type="ChEBI" id="CHEBI:58359"/>
        <dbReference type="ChEBI" id="CHEBI:456215"/>
        <dbReference type="EC" id="6.3.5.4"/>
    </reaction>
</comment>
<dbReference type="SUPFAM" id="SSF56235">
    <property type="entry name" value="N-terminal nucleophile aminohydrolases (Ntn hydrolases)"/>
    <property type="match status" value="1"/>
</dbReference>
<name>A0A829YFS8_9GAMM</name>
<comment type="caution">
    <text evidence="5">The sequence shown here is derived from an EMBL/GenBank/DDBJ whole genome shotgun (WGS) entry which is preliminary data.</text>
</comment>
<dbReference type="AlphaFoldDB" id="A0A829YFS8"/>
<evidence type="ECO:0000313" key="6">
    <source>
        <dbReference type="Proteomes" id="UP000445000"/>
    </source>
</evidence>
<dbReference type="InterPro" id="IPR014729">
    <property type="entry name" value="Rossmann-like_a/b/a_fold"/>
</dbReference>
<accession>A0A829YFS8</accession>
<evidence type="ECO:0000256" key="1">
    <source>
        <dbReference type="ARBA" id="ARBA00005187"/>
    </source>
</evidence>
<dbReference type="GO" id="GO:0004066">
    <property type="term" value="F:asparagine synthase (glutamine-hydrolyzing) activity"/>
    <property type="evidence" value="ECO:0007669"/>
    <property type="project" value="UniProtKB-EC"/>
</dbReference>
<comment type="pathway">
    <text evidence="1">Amino-acid biosynthesis; L-asparagine biosynthesis; L-asparagine from L-aspartate (L-Gln route): step 1/1.</text>
</comment>
<dbReference type="InterPro" id="IPR029055">
    <property type="entry name" value="Ntn_hydrolases_N"/>
</dbReference>
<dbReference type="EMBL" id="BLJN01000003">
    <property type="protein sequence ID" value="GFE81641.1"/>
    <property type="molecule type" value="Genomic_DNA"/>
</dbReference>
<organism evidence="5 6">
    <name type="scientific">Steroidobacter agaridevorans</name>
    <dbReference type="NCBI Taxonomy" id="2695856"/>
    <lineage>
        <taxon>Bacteria</taxon>
        <taxon>Pseudomonadati</taxon>
        <taxon>Pseudomonadota</taxon>
        <taxon>Gammaproteobacteria</taxon>
        <taxon>Steroidobacterales</taxon>
        <taxon>Steroidobacteraceae</taxon>
        <taxon>Steroidobacter</taxon>
    </lineage>
</organism>